<proteinExistence type="inferred from homology"/>
<evidence type="ECO:0000256" key="6">
    <source>
        <dbReference type="HAMAP-Rule" id="MF_00117"/>
    </source>
</evidence>
<dbReference type="GO" id="GO:0051082">
    <property type="term" value="F:unfolded protein binding"/>
    <property type="evidence" value="ECO:0007669"/>
    <property type="project" value="UniProtKB-UniRule"/>
</dbReference>
<dbReference type="OrthoDB" id="9776534at2"/>
<dbReference type="Gene3D" id="3.55.30.10">
    <property type="entry name" value="Hsp33 domain"/>
    <property type="match status" value="1"/>
</dbReference>
<sequence length="293" mass="31673">MKKSYLVRALSKEPALRGLACVTTGLVDEARHLHETSPVATAALGHGLTAAALLGALLKVQQRVALKVEGDGPLQKMVVESDSYGHIRGYVAVPDVALPPPFDGAAVVQALGRQGVLTVVKDLQLKHLYEGVVPLQGGELDQELAHYFAQSEQIPSLVEIGVRVDEAGEVVAAGGLLIQPMPEQDPGVLEAVANRLDDLPPVEDCLAAGDTPESLLATLFGPIEYEILETRDLEYRCTCSWERSRKALLALGRDELKSLMQEGQAVIDCHFCHQQYVFGPEELETILEELEAQ</sequence>
<evidence type="ECO:0000256" key="4">
    <source>
        <dbReference type="ARBA" id="ARBA00023186"/>
    </source>
</evidence>
<evidence type="ECO:0000256" key="2">
    <source>
        <dbReference type="ARBA" id="ARBA00022833"/>
    </source>
</evidence>
<dbReference type="PANTHER" id="PTHR30111:SF1">
    <property type="entry name" value="33 KDA CHAPERONIN"/>
    <property type="match status" value="1"/>
</dbReference>
<keyword evidence="3 6" id="KW-1015">Disulfide bond</keyword>
<gene>
    <name evidence="6" type="primary">hslO</name>
    <name evidence="7" type="ORF">FKZ61_01345</name>
</gene>
<dbReference type="InterPro" id="IPR016153">
    <property type="entry name" value="Heat_shock_Hsp33_N"/>
</dbReference>
<dbReference type="AlphaFoldDB" id="A0A540VLA4"/>
<comment type="caution">
    <text evidence="7">The sequence shown here is derived from an EMBL/GenBank/DDBJ whole genome shotgun (WGS) entry which is preliminary data.</text>
</comment>
<keyword evidence="8" id="KW-1185">Reference proteome</keyword>
<dbReference type="EMBL" id="VIGC01000002">
    <property type="protein sequence ID" value="TQE97549.1"/>
    <property type="molecule type" value="Genomic_DNA"/>
</dbReference>
<dbReference type="FunCoup" id="A0A540VLA4">
    <property type="interactions" value="135"/>
</dbReference>
<dbReference type="CDD" id="cd00498">
    <property type="entry name" value="Hsp33"/>
    <property type="match status" value="1"/>
</dbReference>
<reference evidence="7 8" key="1">
    <citation type="submission" date="2019-06" db="EMBL/GenBank/DDBJ databases">
        <title>Genome sequence of Litorilinea aerophila BAA-2444.</title>
        <authorList>
            <person name="Maclea K.S."/>
            <person name="Maurais E.G."/>
            <person name="Iannazzi L.C."/>
        </authorList>
    </citation>
    <scope>NUCLEOTIDE SEQUENCE [LARGE SCALE GENOMIC DNA]</scope>
    <source>
        <strain evidence="7 8">ATCC BAA-2444</strain>
    </source>
</reference>
<dbReference type="Gene3D" id="3.90.1280.10">
    <property type="entry name" value="HSP33 redox switch-like"/>
    <property type="match status" value="1"/>
</dbReference>
<accession>A0A540VLA4</accession>
<comment type="subcellular location">
    <subcellularLocation>
        <location evidence="6">Cytoplasm</location>
    </subcellularLocation>
</comment>
<dbReference type="PIRSF" id="PIRSF005261">
    <property type="entry name" value="Heat_shock_Hsp33"/>
    <property type="match status" value="1"/>
</dbReference>
<feature type="disulfide bond" description="Redox-active" evidence="6">
    <location>
        <begin position="269"/>
        <end position="272"/>
    </location>
</feature>
<dbReference type="GO" id="GO:0005737">
    <property type="term" value="C:cytoplasm"/>
    <property type="evidence" value="ECO:0007669"/>
    <property type="project" value="UniProtKB-SubCell"/>
</dbReference>
<evidence type="ECO:0000313" key="8">
    <source>
        <dbReference type="Proteomes" id="UP000317371"/>
    </source>
</evidence>
<dbReference type="Proteomes" id="UP000317371">
    <property type="component" value="Unassembled WGS sequence"/>
</dbReference>
<dbReference type="InterPro" id="IPR000397">
    <property type="entry name" value="Heat_shock_Hsp33"/>
</dbReference>
<dbReference type="InParanoid" id="A0A540VLA4"/>
<dbReference type="SUPFAM" id="SSF64397">
    <property type="entry name" value="Hsp33 domain"/>
    <property type="match status" value="1"/>
</dbReference>
<keyword evidence="1 6" id="KW-0963">Cytoplasm</keyword>
<dbReference type="InterPro" id="IPR016154">
    <property type="entry name" value="Heat_shock_Hsp33_C"/>
</dbReference>
<dbReference type="RefSeq" id="WP_141608276.1">
    <property type="nucleotide sequence ID" value="NZ_VIGC02000002.1"/>
</dbReference>
<dbReference type="GO" id="GO:0044183">
    <property type="term" value="F:protein folding chaperone"/>
    <property type="evidence" value="ECO:0007669"/>
    <property type="project" value="TreeGrafter"/>
</dbReference>
<evidence type="ECO:0000256" key="1">
    <source>
        <dbReference type="ARBA" id="ARBA00022490"/>
    </source>
</evidence>
<dbReference type="Pfam" id="PF01430">
    <property type="entry name" value="HSP33"/>
    <property type="match status" value="1"/>
</dbReference>
<evidence type="ECO:0000313" key="7">
    <source>
        <dbReference type="EMBL" id="TQE97549.1"/>
    </source>
</evidence>
<dbReference type="HAMAP" id="MF_00117">
    <property type="entry name" value="HslO"/>
    <property type="match status" value="1"/>
</dbReference>
<name>A0A540VLA4_9CHLR</name>
<protein>
    <recommendedName>
        <fullName evidence="6">33 kDa chaperonin</fullName>
    </recommendedName>
    <alternativeName>
        <fullName evidence="6">Heat shock protein 33 homolog</fullName>
        <shortName evidence="6">HSP33</shortName>
    </alternativeName>
</protein>
<comment type="function">
    <text evidence="6">Redox regulated molecular chaperone. Protects both thermally unfolding and oxidatively damaged proteins from irreversible aggregation. Plays an important role in the bacterial defense system toward oxidative stress.</text>
</comment>
<dbReference type="SUPFAM" id="SSF118352">
    <property type="entry name" value="HSP33 redox switch-like"/>
    <property type="match status" value="1"/>
</dbReference>
<keyword evidence="2 6" id="KW-0862">Zinc</keyword>
<keyword evidence="4 6" id="KW-0143">Chaperone</keyword>
<evidence type="ECO:0000256" key="3">
    <source>
        <dbReference type="ARBA" id="ARBA00023157"/>
    </source>
</evidence>
<evidence type="ECO:0000256" key="5">
    <source>
        <dbReference type="ARBA" id="ARBA00023284"/>
    </source>
</evidence>
<comment type="PTM">
    <text evidence="6">Under oxidizing conditions two disulfide bonds are formed involving the reactive cysteines. Under reducing conditions zinc is bound to the reactive cysteines and the protein is inactive.</text>
</comment>
<dbReference type="PANTHER" id="PTHR30111">
    <property type="entry name" value="33 KDA CHAPERONIN"/>
    <property type="match status" value="1"/>
</dbReference>
<dbReference type="GO" id="GO:0042026">
    <property type="term" value="P:protein refolding"/>
    <property type="evidence" value="ECO:0007669"/>
    <property type="project" value="TreeGrafter"/>
</dbReference>
<dbReference type="NCBIfam" id="NF001033">
    <property type="entry name" value="PRK00114.1"/>
    <property type="match status" value="1"/>
</dbReference>
<organism evidence="7 8">
    <name type="scientific">Litorilinea aerophila</name>
    <dbReference type="NCBI Taxonomy" id="1204385"/>
    <lineage>
        <taxon>Bacteria</taxon>
        <taxon>Bacillati</taxon>
        <taxon>Chloroflexota</taxon>
        <taxon>Caldilineae</taxon>
        <taxon>Caldilineales</taxon>
        <taxon>Caldilineaceae</taxon>
        <taxon>Litorilinea</taxon>
    </lineage>
</organism>
<keyword evidence="5 6" id="KW-0676">Redox-active center</keyword>
<comment type="similarity">
    <text evidence="6">Belongs to the HSP33 family.</text>
</comment>
<feature type="disulfide bond" description="Redox-active" evidence="6">
    <location>
        <begin position="237"/>
        <end position="239"/>
    </location>
</feature>